<dbReference type="InterPro" id="IPR011611">
    <property type="entry name" value="PfkB_dom"/>
</dbReference>
<comment type="function">
    <text evidence="9">Catalyzes the ADP transfer from ATP to D-glycero-beta-D-manno-heptose 1-phosphate, yielding ADP-D-glycero-beta-D-manno-heptose.</text>
</comment>
<evidence type="ECO:0000259" key="11">
    <source>
        <dbReference type="Pfam" id="PF01467"/>
    </source>
</evidence>
<name>A0A7W9CTG6_9HYPH</name>
<dbReference type="InterPro" id="IPR029056">
    <property type="entry name" value="Ribokinase-like"/>
</dbReference>
<dbReference type="PANTHER" id="PTHR46969:SF1">
    <property type="entry name" value="BIFUNCTIONAL PROTEIN HLDE"/>
    <property type="match status" value="1"/>
</dbReference>
<keyword evidence="4 9" id="KW-0547">Nucleotide-binding</keyword>
<comment type="pathway">
    <text evidence="9">Nucleotide-sugar biosynthesis; ADP-L-glycero-beta-D-manno-heptose biosynthesis; ADP-L-glycero-beta-D-manno-heptose from D-glycero-beta-D-manno-heptose 7-phosphate: step 3/4.</text>
</comment>
<comment type="function">
    <text evidence="9">Catalyzes the phosphorylation of D-glycero-D-manno-heptose 7-phosphate at the C-1 position to selectively form D-glycero-beta-D-manno-heptose-1,7-bisphosphate.</text>
</comment>
<feature type="domain" description="Cytidyltransferase-like" evidence="11">
    <location>
        <begin position="338"/>
        <end position="432"/>
    </location>
</feature>
<keyword evidence="6 9" id="KW-0067">ATP-binding</keyword>
<organism evidence="12 13">
    <name type="scientific">Prosthecomicrobium pneumaticum</name>
    <dbReference type="NCBI Taxonomy" id="81895"/>
    <lineage>
        <taxon>Bacteria</taxon>
        <taxon>Pseudomonadati</taxon>
        <taxon>Pseudomonadota</taxon>
        <taxon>Alphaproteobacteria</taxon>
        <taxon>Hyphomicrobiales</taxon>
        <taxon>Kaistiaceae</taxon>
        <taxon>Prosthecomicrobium</taxon>
    </lineage>
</organism>
<dbReference type="AlphaFoldDB" id="A0A7W9CTG6"/>
<evidence type="ECO:0000256" key="5">
    <source>
        <dbReference type="ARBA" id="ARBA00022777"/>
    </source>
</evidence>
<accession>A0A7W9CTG6</accession>
<evidence type="ECO:0000313" key="12">
    <source>
        <dbReference type="EMBL" id="MBB5751595.1"/>
    </source>
</evidence>
<keyword evidence="13" id="KW-1185">Reference proteome</keyword>
<comment type="pathway">
    <text evidence="9">Nucleotide-sugar biosynthesis; ADP-L-glycero-beta-D-manno-heptose biosynthesis; ADP-L-glycero-beta-D-manno-heptose from D-glycero-beta-D-manno-heptose 7-phosphate: step 1/4.</text>
</comment>
<proteinExistence type="inferred from homology"/>
<comment type="similarity">
    <text evidence="9">In the C-terminal section; belongs to the cytidylyltransferase family.</text>
</comment>
<dbReference type="UniPathway" id="UPA00356">
    <property type="reaction ID" value="UER00437"/>
</dbReference>
<feature type="active site" evidence="9">
    <location>
        <position position="256"/>
    </location>
</feature>
<dbReference type="InterPro" id="IPR004821">
    <property type="entry name" value="Cyt_trans-like"/>
</dbReference>
<dbReference type="PROSITE" id="PS00583">
    <property type="entry name" value="PFKB_KINASES_1"/>
    <property type="match status" value="1"/>
</dbReference>
<dbReference type="PANTHER" id="PTHR46969">
    <property type="entry name" value="BIFUNCTIONAL PROTEIN HLDE"/>
    <property type="match status" value="1"/>
</dbReference>
<dbReference type="UniPathway" id="UPA00958"/>
<comment type="caution">
    <text evidence="12">The sequence shown here is derived from an EMBL/GenBank/DDBJ whole genome shotgun (WGS) entry which is preliminary data.</text>
</comment>
<reference evidence="12 13" key="1">
    <citation type="submission" date="2020-08" db="EMBL/GenBank/DDBJ databases">
        <title>Genomic Encyclopedia of Type Strains, Phase IV (KMG-IV): sequencing the most valuable type-strain genomes for metagenomic binning, comparative biology and taxonomic classification.</title>
        <authorList>
            <person name="Goeker M."/>
        </authorList>
    </citation>
    <scope>NUCLEOTIDE SEQUENCE [LARGE SCALE GENOMIC DNA]</scope>
    <source>
        <strain evidence="12 13">DSM 16268</strain>
    </source>
</reference>
<evidence type="ECO:0000256" key="3">
    <source>
        <dbReference type="ARBA" id="ARBA00022695"/>
    </source>
</evidence>
<dbReference type="GO" id="GO:0033786">
    <property type="term" value="F:heptose-1-phosphate adenylyltransferase activity"/>
    <property type="evidence" value="ECO:0007669"/>
    <property type="project" value="UniProtKB-UniRule"/>
</dbReference>
<evidence type="ECO:0000256" key="4">
    <source>
        <dbReference type="ARBA" id="ARBA00022741"/>
    </source>
</evidence>
<dbReference type="GO" id="GO:0005829">
    <property type="term" value="C:cytosol"/>
    <property type="evidence" value="ECO:0007669"/>
    <property type="project" value="TreeGrafter"/>
</dbReference>
<dbReference type="InterPro" id="IPR002173">
    <property type="entry name" value="Carboh/pur_kinase_PfkB_CS"/>
</dbReference>
<keyword evidence="2 9" id="KW-0808">Transferase</keyword>
<dbReference type="SUPFAM" id="SSF53613">
    <property type="entry name" value="Ribokinase-like"/>
    <property type="match status" value="1"/>
</dbReference>
<dbReference type="Proteomes" id="UP000523821">
    <property type="component" value="Unassembled WGS sequence"/>
</dbReference>
<evidence type="ECO:0000313" key="13">
    <source>
        <dbReference type="Proteomes" id="UP000523821"/>
    </source>
</evidence>
<feature type="domain" description="Carbohydrate kinase PfkB" evidence="10">
    <location>
        <begin position="28"/>
        <end position="293"/>
    </location>
</feature>
<dbReference type="NCBIfam" id="TIGR00125">
    <property type="entry name" value="cyt_tran_rel"/>
    <property type="match status" value="1"/>
</dbReference>
<comment type="catalytic activity">
    <reaction evidence="9">
        <text>D-glycero-beta-D-manno-heptose 7-phosphate + ATP = D-glycero-beta-D-manno-heptose 1,7-bisphosphate + ADP + H(+)</text>
        <dbReference type="Rhea" id="RHEA:27473"/>
        <dbReference type="ChEBI" id="CHEBI:15378"/>
        <dbReference type="ChEBI" id="CHEBI:30616"/>
        <dbReference type="ChEBI" id="CHEBI:60204"/>
        <dbReference type="ChEBI" id="CHEBI:60208"/>
        <dbReference type="ChEBI" id="CHEBI:456216"/>
        <dbReference type="EC" id="2.7.1.167"/>
    </reaction>
</comment>
<dbReference type="PROSITE" id="PS00584">
    <property type="entry name" value="PFKB_KINASES_2"/>
    <property type="match status" value="1"/>
</dbReference>
<comment type="catalytic activity">
    <reaction evidence="9">
        <text>D-glycero-beta-D-manno-heptose 1-phosphate + ATP + H(+) = ADP-D-glycero-beta-D-manno-heptose + diphosphate</text>
        <dbReference type="Rhea" id="RHEA:27465"/>
        <dbReference type="ChEBI" id="CHEBI:15378"/>
        <dbReference type="ChEBI" id="CHEBI:30616"/>
        <dbReference type="ChEBI" id="CHEBI:33019"/>
        <dbReference type="ChEBI" id="CHEBI:59967"/>
        <dbReference type="ChEBI" id="CHEBI:61593"/>
        <dbReference type="EC" id="2.7.7.70"/>
    </reaction>
</comment>
<gene>
    <name evidence="9" type="primary">hldE</name>
    <name evidence="12" type="ORF">GGQ63_000638</name>
</gene>
<evidence type="ECO:0000256" key="9">
    <source>
        <dbReference type="HAMAP-Rule" id="MF_01603"/>
    </source>
</evidence>
<dbReference type="GO" id="GO:0033785">
    <property type="term" value="F:heptose 7-phosphate kinase activity"/>
    <property type="evidence" value="ECO:0007669"/>
    <property type="project" value="UniProtKB-UniRule"/>
</dbReference>
<feature type="region of interest" description="Ribokinase" evidence="9">
    <location>
        <begin position="1"/>
        <end position="311"/>
    </location>
</feature>
<evidence type="ECO:0000256" key="6">
    <source>
        <dbReference type="ARBA" id="ARBA00022840"/>
    </source>
</evidence>
<feature type="binding site" evidence="9">
    <location>
        <begin position="187"/>
        <end position="190"/>
    </location>
    <ligand>
        <name>ATP</name>
        <dbReference type="ChEBI" id="CHEBI:30616"/>
    </ligand>
</feature>
<dbReference type="InterPro" id="IPR014729">
    <property type="entry name" value="Rossmann-like_a/b/a_fold"/>
</dbReference>
<keyword evidence="7 9" id="KW-0511">Multifunctional enzyme</keyword>
<comment type="subunit">
    <text evidence="9">Homodimer.</text>
</comment>
<dbReference type="EC" id="2.7.1.167" evidence="9"/>
<dbReference type="GO" id="GO:0009244">
    <property type="term" value="P:lipopolysaccharide core region biosynthetic process"/>
    <property type="evidence" value="ECO:0007669"/>
    <property type="project" value="UniProtKB-UniPathway"/>
</dbReference>
<sequence length="471" mass="48888">MGDLILDTFTQGEVRRISPEAPVPVLVCSEDTDIAGGAANVAANVEALGGHALLFGVAGDDAPGSRLIACLDRLPWATPPVIPRRAGWQTPHKIRYRAGAQHLLRVDYEAEGDQPEAFESAGLLAAVEAAAGAVRMAVISDYRKGTLAPAVCRGIMARLRQHGVPVLVDTKSTDLGPFAGATLITPNLGELAKSAGRPVGSLDEAADAARGLLVAHDIGAAVVTMGARGMLIVERDRHRHLPALARQLYDVSGAGDTVVAALAVALAEDMALDEATRFANTAAALAVEKPGTGVVTRGEVVARTAPPHAVPVLDASRDGAALRALVATWRASGLRVGFTNGCFDILHPGHLKIITEAAAHCDRLVVGVNTDHSVKRLKGPSRPVQPEDIRAMAVRGVPGVAAVVTFADDTPAALIAAIEPDLLAKGSDYTLDRIVGAVETIARGGTVLRVPLLDGHSTSGLIRTMTPEPSR</sequence>
<comment type="similarity">
    <text evidence="9">In the N-terminal section; belongs to the carbohydrate kinase PfkB family.</text>
</comment>
<dbReference type="RefSeq" id="WP_183852402.1">
    <property type="nucleotide sequence ID" value="NZ_JACHOO010000001.1"/>
</dbReference>
<keyword evidence="3 9" id="KW-0548">Nucleotidyltransferase</keyword>
<keyword evidence="8 9" id="KW-0119">Carbohydrate metabolism</keyword>
<dbReference type="Gene3D" id="3.40.1190.20">
    <property type="match status" value="1"/>
</dbReference>
<dbReference type="SUPFAM" id="SSF52374">
    <property type="entry name" value="Nucleotidylyl transferase"/>
    <property type="match status" value="1"/>
</dbReference>
<dbReference type="EMBL" id="JACHOO010000001">
    <property type="protein sequence ID" value="MBB5751595.1"/>
    <property type="molecule type" value="Genomic_DNA"/>
</dbReference>
<dbReference type="GO" id="GO:0097171">
    <property type="term" value="P:ADP-L-glycero-beta-D-manno-heptose biosynthetic process"/>
    <property type="evidence" value="ECO:0007669"/>
    <property type="project" value="UniProtKB-UniPathway"/>
</dbReference>
<evidence type="ECO:0000256" key="8">
    <source>
        <dbReference type="ARBA" id="ARBA00023277"/>
    </source>
</evidence>
<comment type="pathway">
    <text evidence="1">Bacterial outer membrane biogenesis; LPS core biosynthesis.</text>
</comment>
<evidence type="ECO:0000256" key="1">
    <source>
        <dbReference type="ARBA" id="ARBA00004713"/>
    </source>
</evidence>
<dbReference type="Pfam" id="PF00294">
    <property type="entry name" value="PfkB"/>
    <property type="match status" value="1"/>
</dbReference>
<protein>
    <recommendedName>
        <fullName evidence="9">Bifunctional protein HldE</fullName>
    </recommendedName>
    <domain>
        <recommendedName>
            <fullName evidence="9">D-beta-D-heptose 7-phosphate kinase</fullName>
            <ecNumber evidence="9">2.7.1.167</ecNumber>
        </recommendedName>
        <alternativeName>
            <fullName evidence="9">D-beta-D-heptose 7-phosphotransferase</fullName>
        </alternativeName>
        <alternativeName>
            <fullName evidence="9">D-glycero-beta-D-manno-heptose-7-phosphate kinase</fullName>
        </alternativeName>
    </domain>
    <domain>
        <recommendedName>
            <fullName evidence="9">D-beta-D-heptose 1-phosphate adenylyltransferase</fullName>
            <ecNumber evidence="9">2.7.7.70</ecNumber>
        </recommendedName>
        <alternativeName>
            <fullName evidence="9">D-glycero-beta-D-manno-heptose 1-phosphate adenylyltransferase</fullName>
        </alternativeName>
    </domain>
</protein>
<dbReference type="HAMAP" id="MF_01603">
    <property type="entry name" value="HldE"/>
    <property type="match status" value="1"/>
</dbReference>
<evidence type="ECO:0000259" key="10">
    <source>
        <dbReference type="Pfam" id="PF00294"/>
    </source>
</evidence>
<dbReference type="EC" id="2.7.7.70" evidence="9"/>
<dbReference type="GO" id="GO:0016773">
    <property type="term" value="F:phosphotransferase activity, alcohol group as acceptor"/>
    <property type="evidence" value="ECO:0007669"/>
    <property type="project" value="InterPro"/>
</dbReference>
<keyword evidence="5 9" id="KW-0418">Kinase</keyword>
<evidence type="ECO:0000256" key="7">
    <source>
        <dbReference type="ARBA" id="ARBA00023268"/>
    </source>
</evidence>
<dbReference type="Pfam" id="PF01467">
    <property type="entry name" value="CTP_transf_like"/>
    <property type="match status" value="1"/>
</dbReference>
<evidence type="ECO:0000256" key="2">
    <source>
        <dbReference type="ARBA" id="ARBA00022679"/>
    </source>
</evidence>
<feature type="region of interest" description="Cytidylyltransferase" evidence="9">
    <location>
        <begin position="338"/>
        <end position="471"/>
    </location>
</feature>
<dbReference type="Gene3D" id="3.40.50.620">
    <property type="entry name" value="HUPs"/>
    <property type="match status" value="1"/>
</dbReference>
<dbReference type="GO" id="GO:0005524">
    <property type="term" value="F:ATP binding"/>
    <property type="evidence" value="ECO:0007669"/>
    <property type="project" value="UniProtKB-UniRule"/>
</dbReference>
<dbReference type="InterPro" id="IPR023030">
    <property type="entry name" value="Bifunc_HldE"/>
</dbReference>